<sequence length="65" mass="7464">MDLTTCPECGELAEVQWRAVLESTDGPVEHARVQCVRRHWFLLPVASLALVDRPAVPERRRVFHL</sequence>
<evidence type="ECO:0000313" key="2">
    <source>
        <dbReference type="Proteomes" id="UP000295198"/>
    </source>
</evidence>
<protein>
    <submittedName>
        <fullName evidence="1">Uncharacterized protein</fullName>
    </submittedName>
</protein>
<keyword evidence="2" id="KW-1185">Reference proteome</keyword>
<comment type="caution">
    <text evidence="1">The sequence shown here is derived from an EMBL/GenBank/DDBJ whole genome shotgun (WGS) entry which is preliminary data.</text>
</comment>
<dbReference type="OrthoDB" id="3701098at2"/>
<proteinExistence type="predicted"/>
<evidence type="ECO:0000313" key="1">
    <source>
        <dbReference type="EMBL" id="RYP87033.1"/>
    </source>
</evidence>
<dbReference type="RefSeq" id="WP_134715623.1">
    <property type="nucleotide sequence ID" value="NZ_SDKM01000008.1"/>
</dbReference>
<dbReference type="EMBL" id="SDKM01000008">
    <property type="protein sequence ID" value="RYP87033.1"/>
    <property type="molecule type" value="Genomic_DNA"/>
</dbReference>
<gene>
    <name evidence="1" type="ORF">EKO23_07080</name>
</gene>
<dbReference type="AlphaFoldDB" id="A0A4Q4ZFX4"/>
<organism evidence="1 2">
    <name type="scientific">Nocardioides guangzhouensis</name>
    <dbReference type="NCBI Taxonomy" id="2497878"/>
    <lineage>
        <taxon>Bacteria</taxon>
        <taxon>Bacillati</taxon>
        <taxon>Actinomycetota</taxon>
        <taxon>Actinomycetes</taxon>
        <taxon>Propionibacteriales</taxon>
        <taxon>Nocardioidaceae</taxon>
        <taxon>Nocardioides</taxon>
    </lineage>
</organism>
<accession>A0A4Q4ZFX4</accession>
<dbReference type="Proteomes" id="UP000295198">
    <property type="component" value="Unassembled WGS sequence"/>
</dbReference>
<name>A0A4Q4ZFX4_9ACTN</name>
<reference evidence="1 2" key="1">
    <citation type="submission" date="2019-01" db="EMBL/GenBank/DDBJ databases">
        <title>Nocardioides guangzhouensis sp. nov., an actinobacterium isolated from soil.</title>
        <authorList>
            <person name="Fu Y."/>
            <person name="Cai Y."/>
            <person name="Lin Z."/>
            <person name="Chen P."/>
        </authorList>
    </citation>
    <scope>NUCLEOTIDE SEQUENCE [LARGE SCALE GENOMIC DNA]</scope>
    <source>
        <strain evidence="1 2">130</strain>
    </source>
</reference>